<dbReference type="SMART" id="SM00388">
    <property type="entry name" value="HisKA"/>
    <property type="match status" value="1"/>
</dbReference>
<dbReference type="PRINTS" id="PR00344">
    <property type="entry name" value="BCTRLSENSOR"/>
</dbReference>
<dbReference type="PANTHER" id="PTHR43711">
    <property type="entry name" value="TWO-COMPONENT HISTIDINE KINASE"/>
    <property type="match status" value="1"/>
</dbReference>
<keyword evidence="12" id="KW-0812">Transmembrane</keyword>
<dbReference type="Gene3D" id="6.10.340.10">
    <property type="match status" value="1"/>
</dbReference>
<evidence type="ECO:0000259" key="13">
    <source>
        <dbReference type="PROSITE" id="PS50109"/>
    </source>
</evidence>
<dbReference type="SUPFAM" id="SSF158472">
    <property type="entry name" value="HAMP domain-like"/>
    <property type="match status" value="1"/>
</dbReference>
<name>A0ABU9DNX5_9BACL</name>
<dbReference type="EMBL" id="JBBPCC010000015">
    <property type="protein sequence ID" value="MEK8130570.1"/>
    <property type="molecule type" value="Genomic_DNA"/>
</dbReference>
<dbReference type="InterPro" id="IPR004358">
    <property type="entry name" value="Sig_transdc_His_kin-like_C"/>
</dbReference>
<dbReference type="InterPro" id="IPR050736">
    <property type="entry name" value="Sensor_HK_Regulatory"/>
</dbReference>
<organism evidence="15 16">
    <name type="scientific">Paenibacillus filicis</name>
    <dbReference type="NCBI Taxonomy" id="669464"/>
    <lineage>
        <taxon>Bacteria</taxon>
        <taxon>Bacillati</taxon>
        <taxon>Bacillota</taxon>
        <taxon>Bacilli</taxon>
        <taxon>Bacillales</taxon>
        <taxon>Paenibacillaceae</taxon>
        <taxon>Paenibacillus</taxon>
    </lineage>
</organism>
<reference evidence="15 16" key="1">
    <citation type="submission" date="2024-04" db="EMBL/GenBank/DDBJ databases">
        <title>draft genome sequnece of Paenibacillus filicis.</title>
        <authorList>
            <person name="Kim D.-U."/>
        </authorList>
    </citation>
    <scope>NUCLEOTIDE SEQUENCE [LARGE SCALE GENOMIC DNA]</scope>
    <source>
        <strain evidence="15 16">KACC14197</strain>
    </source>
</reference>
<dbReference type="CDD" id="cd00082">
    <property type="entry name" value="HisKA"/>
    <property type="match status" value="1"/>
</dbReference>
<sequence>MKFNRIVAKLGGAIIILFLVVLLPLGYVTNQIVSGFYYKKIQDEISESSARYAESISTIQDPIAAVRKFEEISQFTNVRMVMADDRGHIIANSGVPWAAQETVIAQEDMNAFTEAKTLLREMNSPSNGDRFLVAAAPIMNGTHFRGAVYVLASTQDVRQSLRNVQELLILSGIGAFFLALGFTFILSRKLSHPLIEMERATRQMATGNLNIRVQVPARDEMGSLATAINELAVDLGRYRDSRSEFFASISHELRTPMAYLEGYTHVLKEGLYESEQEKERYLDIIHKEAVRLTRLIEDLFALSKMEEGKISLDLEWIDLAEVIEHSLKKVELNLKSKGLNLSVGIPASVPLVYADGLRMEQIYMNLLDNAIRYTEAGNIDVQVSTAEPDRVITVIEDSGIGIPAEELPYIFERFYRVEKSRSRERGGTGLGLAIVKKLVNIQGGSIQVSSSLGQGTRFEIVWFTGGSKYP</sequence>
<evidence type="ECO:0000313" key="15">
    <source>
        <dbReference type="EMBL" id="MEK8130570.1"/>
    </source>
</evidence>
<evidence type="ECO:0000256" key="9">
    <source>
        <dbReference type="ARBA" id="ARBA00022840"/>
    </source>
</evidence>
<protein>
    <recommendedName>
        <fullName evidence="3">histidine kinase</fullName>
        <ecNumber evidence="3">2.7.13.3</ecNumber>
    </recommendedName>
</protein>
<dbReference type="PANTHER" id="PTHR43711:SF1">
    <property type="entry name" value="HISTIDINE KINASE 1"/>
    <property type="match status" value="1"/>
</dbReference>
<dbReference type="Pfam" id="PF02518">
    <property type="entry name" value="HATPase_c"/>
    <property type="match status" value="1"/>
</dbReference>
<dbReference type="InterPro" id="IPR005467">
    <property type="entry name" value="His_kinase_dom"/>
</dbReference>
<dbReference type="EC" id="2.7.13.3" evidence="3"/>
<dbReference type="PROSITE" id="PS50885">
    <property type="entry name" value="HAMP"/>
    <property type="match status" value="1"/>
</dbReference>
<gene>
    <name evidence="15" type="ORF">WMW72_21930</name>
</gene>
<dbReference type="Pfam" id="PF00672">
    <property type="entry name" value="HAMP"/>
    <property type="match status" value="1"/>
</dbReference>
<dbReference type="InterPro" id="IPR003594">
    <property type="entry name" value="HATPase_dom"/>
</dbReference>
<keyword evidence="8 15" id="KW-0418">Kinase</keyword>
<dbReference type="InterPro" id="IPR003661">
    <property type="entry name" value="HisK_dim/P_dom"/>
</dbReference>
<feature type="domain" description="HAMP" evidence="14">
    <location>
        <begin position="188"/>
        <end position="240"/>
    </location>
</feature>
<dbReference type="InterPro" id="IPR036097">
    <property type="entry name" value="HisK_dim/P_sf"/>
</dbReference>
<keyword evidence="9" id="KW-0067">ATP-binding</keyword>
<dbReference type="PROSITE" id="PS50109">
    <property type="entry name" value="HIS_KIN"/>
    <property type="match status" value="1"/>
</dbReference>
<evidence type="ECO:0000256" key="1">
    <source>
        <dbReference type="ARBA" id="ARBA00000085"/>
    </source>
</evidence>
<dbReference type="Proteomes" id="UP001469365">
    <property type="component" value="Unassembled WGS sequence"/>
</dbReference>
<dbReference type="SMART" id="SM00387">
    <property type="entry name" value="HATPase_c"/>
    <property type="match status" value="1"/>
</dbReference>
<dbReference type="Gene3D" id="3.30.565.10">
    <property type="entry name" value="Histidine kinase-like ATPase, C-terminal domain"/>
    <property type="match status" value="1"/>
</dbReference>
<dbReference type="SUPFAM" id="SSF47384">
    <property type="entry name" value="Homodimeric domain of signal transducing histidine kinase"/>
    <property type="match status" value="1"/>
</dbReference>
<feature type="transmembrane region" description="Helical" evidence="12">
    <location>
        <begin position="6"/>
        <end position="29"/>
    </location>
</feature>
<comment type="subcellular location">
    <subcellularLocation>
        <location evidence="2">Cell membrane</location>
        <topology evidence="2">Multi-pass membrane protein</topology>
    </subcellularLocation>
</comment>
<feature type="domain" description="Histidine kinase" evidence="13">
    <location>
        <begin position="248"/>
        <end position="460"/>
    </location>
</feature>
<evidence type="ECO:0000256" key="2">
    <source>
        <dbReference type="ARBA" id="ARBA00004651"/>
    </source>
</evidence>
<dbReference type="RefSeq" id="WP_341417707.1">
    <property type="nucleotide sequence ID" value="NZ_JBBPCC010000015.1"/>
</dbReference>
<evidence type="ECO:0000256" key="5">
    <source>
        <dbReference type="ARBA" id="ARBA00022553"/>
    </source>
</evidence>
<evidence type="ECO:0000256" key="4">
    <source>
        <dbReference type="ARBA" id="ARBA00022475"/>
    </source>
</evidence>
<dbReference type="CDD" id="cd06225">
    <property type="entry name" value="HAMP"/>
    <property type="match status" value="1"/>
</dbReference>
<evidence type="ECO:0000256" key="12">
    <source>
        <dbReference type="SAM" id="Phobius"/>
    </source>
</evidence>
<dbReference type="SMART" id="SM00304">
    <property type="entry name" value="HAMP"/>
    <property type="match status" value="1"/>
</dbReference>
<dbReference type="Gene3D" id="1.10.287.130">
    <property type="match status" value="1"/>
</dbReference>
<evidence type="ECO:0000256" key="7">
    <source>
        <dbReference type="ARBA" id="ARBA00022741"/>
    </source>
</evidence>
<keyword evidence="5" id="KW-0597">Phosphoprotein</keyword>
<keyword evidence="4" id="KW-1003">Cell membrane</keyword>
<keyword evidence="7" id="KW-0547">Nucleotide-binding</keyword>
<evidence type="ECO:0000259" key="14">
    <source>
        <dbReference type="PROSITE" id="PS50885"/>
    </source>
</evidence>
<accession>A0ABU9DNX5</accession>
<keyword evidence="16" id="KW-1185">Reference proteome</keyword>
<keyword evidence="11 12" id="KW-0472">Membrane</keyword>
<dbReference type="InterPro" id="IPR003660">
    <property type="entry name" value="HAMP_dom"/>
</dbReference>
<evidence type="ECO:0000256" key="6">
    <source>
        <dbReference type="ARBA" id="ARBA00022679"/>
    </source>
</evidence>
<proteinExistence type="predicted"/>
<evidence type="ECO:0000256" key="10">
    <source>
        <dbReference type="ARBA" id="ARBA00023012"/>
    </source>
</evidence>
<evidence type="ECO:0000313" key="16">
    <source>
        <dbReference type="Proteomes" id="UP001469365"/>
    </source>
</evidence>
<comment type="caution">
    <text evidence="15">The sequence shown here is derived from an EMBL/GenBank/DDBJ whole genome shotgun (WGS) entry which is preliminary data.</text>
</comment>
<dbReference type="GO" id="GO:0016301">
    <property type="term" value="F:kinase activity"/>
    <property type="evidence" value="ECO:0007669"/>
    <property type="project" value="UniProtKB-KW"/>
</dbReference>
<dbReference type="Pfam" id="PF00512">
    <property type="entry name" value="HisKA"/>
    <property type="match status" value="1"/>
</dbReference>
<dbReference type="SUPFAM" id="SSF55874">
    <property type="entry name" value="ATPase domain of HSP90 chaperone/DNA topoisomerase II/histidine kinase"/>
    <property type="match status" value="1"/>
</dbReference>
<comment type="catalytic activity">
    <reaction evidence="1">
        <text>ATP + protein L-histidine = ADP + protein N-phospho-L-histidine.</text>
        <dbReference type="EC" id="2.7.13.3"/>
    </reaction>
</comment>
<evidence type="ECO:0000256" key="8">
    <source>
        <dbReference type="ARBA" id="ARBA00022777"/>
    </source>
</evidence>
<keyword evidence="12" id="KW-1133">Transmembrane helix</keyword>
<dbReference type="InterPro" id="IPR036890">
    <property type="entry name" value="HATPase_C_sf"/>
</dbReference>
<feature type="transmembrane region" description="Helical" evidence="12">
    <location>
        <begin position="167"/>
        <end position="186"/>
    </location>
</feature>
<evidence type="ECO:0000256" key="11">
    <source>
        <dbReference type="ARBA" id="ARBA00023136"/>
    </source>
</evidence>
<keyword evidence="10" id="KW-0902">Two-component regulatory system</keyword>
<keyword evidence="6" id="KW-0808">Transferase</keyword>
<dbReference type="CDD" id="cd16922">
    <property type="entry name" value="HATPase_EvgS-ArcB-TorS-like"/>
    <property type="match status" value="1"/>
</dbReference>
<evidence type="ECO:0000256" key="3">
    <source>
        <dbReference type="ARBA" id="ARBA00012438"/>
    </source>
</evidence>